<dbReference type="EMBL" id="LLXJ01010241">
    <property type="protein sequence ID" value="PKB92681.1"/>
    <property type="molecule type" value="Genomic_DNA"/>
</dbReference>
<protein>
    <recommendedName>
        <fullName evidence="6">BED-type domain-containing protein</fullName>
    </recommendedName>
</protein>
<organism evidence="7 8">
    <name type="scientific">Rhizophagus irregularis</name>
    <dbReference type="NCBI Taxonomy" id="588596"/>
    <lineage>
        <taxon>Eukaryota</taxon>
        <taxon>Fungi</taxon>
        <taxon>Fungi incertae sedis</taxon>
        <taxon>Mucoromycota</taxon>
        <taxon>Glomeromycotina</taxon>
        <taxon>Glomeromycetes</taxon>
        <taxon>Glomerales</taxon>
        <taxon>Glomeraceae</taxon>
        <taxon>Rhizophagus</taxon>
    </lineage>
</organism>
<dbReference type="VEuPathDB" id="FungiDB:RhiirFUN_012919"/>
<keyword evidence="3" id="KW-0862">Zinc</keyword>
<evidence type="ECO:0000256" key="2">
    <source>
        <dbReference type="ARBA" id="ARBA00022771"/>
    </source>
</evidence>
<dbReference type="VEuPathDB" id="FungiDB:RhiirA1_476240"/>
<evidence type="ECO:0000259" key="6">
    <source>
        <dbReference type="PROSITE" id="PS50808"/>
    </source>
</evidence>
<evidence type="ECO:0000313" key="7">
    <source>
        <dbReference type="EMBL" id="PKB92681.1"/>
    </source>
</evidence>
<keyword evidence="5" id="KW-0175">Coiled coil</keyword>
<feature type="coiled-coil region" evidence="5">
    <location>
        <begin position="22"/>
        <end position="49"/>
    </location>
</feature>
<dbReference type="AlphaFoldDB" id="A0A2N0NDM3"/>
<feature type="domain" description="BED-type" evidence="6">
    <location>
        <begin position="45"/>
        <end position="95"/>
    </location>
</feature>
<dbReference type="Proteomes" id="UP000232722">
    <property type="component" value="Unassembled WGS sequence"/>
</dbReference>
<name>A0A2N0NDM3_9GLOM</name>
<dbReference type="InterPro" id="IPR003656">
    <property type="entry name" value="Znf_BED"/>
</dbReference>
<sequence>MEFSVAETSQLQQLRAEIPCELDEDENILDNKEEEKENNDENLNNKKSSIWNYFKSQLSGKKTCKSCSKEYGAKTGILTLKKHLFYKHNIIIDNIKNTQMILNFPRVDPWPITEQQVRDKAF</sequence>
<reference evidence="7 8" key="2">
    <citation type="submission" date="2017-09" db="EMBL/GenBank/DDBJ databases">
        <title>Extensive intraspecific genome diversity in a model arbuscular mycorrhizal fungus.</title>
        <authorList>
            <person name="Chen E.C."/>
            <person name="Morin E."/>
            <person name="Beaudet D."/>
            <person name="Noel J."/>
            <person name="Ndikumana S."/>
            <person name="Charron P."/>
            <person name="St-Onge C."/>
            <person name="Giorgi J."/>
            <person name="Grigoriev I.V."/>
            <person name="Roux C."/>
            <person name="Martin F.M."/>
            <person name="Corradi N."/>
        </authorList>
    </citation>
    <scope>NUCLEOTIDE SEQUENCE [LARGE SCALE GENOMIC DNA]</scope>
    <source>
        <strain evidence="7 8">A5</strain>
    </source>
</reference>
<proteinExistence type="predicted"/>
<keyword evidence="2 4" id="KW-0863">Zinc-finger</keyword>
<dbReference type="GO" id="GO:0003677">
    <property type="term" value="F:DNA binding"/>
    <property type="evidence" value="ECO:0007669"/>
    <property type="project" value="InterPro"/>
</dbReference>
<evidence type="ECO:0000256" key="3">
    <source>
        <dbReference type="ARBA" id="ARBA00022833"/>
    </source>
</evidence>
<feature type="non-terminal residue" evidence="7">
    <location>
        <position position="122"/>
    </location>
</feature>
<gene>
    <name evidence="7" type="ORF">RhiirA5_443786</name>
</gene>
<comment type="caution">
    <text evidence="7">The sequence shown here is derived from an EMBL/GenBank/DDBJ whole genome shotgun (WGS) entry which is preliminary data.</text>
</comment>
<dbReference type="GO" id="GO:0008270">
    <property type="term" value="F:zinc ion binding"/>
    <property type="evidence" value="ECO:0007669"/>
    <property type="project" value="UniProtKB-KW"/>
</dbReference>
<dbReference type="PROSITE" id="PS50808">
    <property type="entry name" value="ZF_BED"/>
    <property type="match status" value="1"/>
</dbReference>
<evidence type="ECO:0000313" key="8">
    <source>
        <dbReference type="Proteomes" id="UP000232722"/>
    </source>
</evidence>
<accession>A0A2N0NDM3</accession>
<evidence type="ECO:0000256" key="1">
    <source>
        <dbReference type="ARBA" id="ARBA00022723"/>
    </source>
</evidence>
<keyword evidence="1" id="KW-0479">Metal-binding</keyword>
<evidence type="ECO:0000256" key="5">
    <source>
        <dbReference type="SAM" id="Coils"/>
    </source>
</evidence>
<dbReference type="Pfam" id="PF02892">
    <property type="entry name" value="zf-BED"/>
    <property type="match status" value="1"/>
</dbReference>
<evidence type="ECO:0000256" key="4">
    <source>
        <dbReference type="PROSITE-ProRule" id="PRU00027"/>
    </source>
</evidence>
<reference evidence="7 8" key="1">
    <citation type="submission" date="2016-04" db="EMBL/GenBank/DDBJ databases">
        <title>Genome analyses suggest a sexual origin of heterokaryosis in a supposedly ancient asexual fungus.</title>
        <authorList>
            <person name="Ropars J."/>
            <person name="Sedzielewska K."/>
            <person name="Noel J."/>
            <person name="Charron P."/>
            <person name="Farinelli L."/>
            <person name="Marton T."/>
            <person name="Kruger M."/>
            <person name="Pelin A."/>
            <person name="Brachmann A."/>
            <person name="Corradi N."/>
        </authorList>
    </citation>
    <scope>NUCLEOTIDE SEQUENCE [LARGE SCALE GENOMIC DNA]</scope>
    <source>
        <strain evidence="7 8">A5</strain>
    </source>
</reference>